<proteinExistence type="predicted"/>
<name>A0ABZ2QCN4_9FLAO</name>
<sequence>MSKKKDTVKNEWIEFRNSVYETKSKSQDDFEKYINIIASGGLGITIAFFDKIVQIDKATCLWIMVCGWVLLAITLLVNLFSHFKSVQYMEFTISEINDEKYEEVFTNVEKRNKIINWFNLVSLTSLIIGVLAIISFVTINLYIMSNDRKPVYPQKPIPEEKGRKIPSPPVSRPSNTPKK</sequence>
<reference evidence="3 4" key="1">
    <citation type="submission" date="2024-02" db="EMBL/GenBank/DDBJ databases">
        <title>complete genome of Flavobacterium ginsenosidimutans Str. YTB16.</title>
        <authorList>
            <person name="Wang Q."/>
        </authorList>
    </citation>
    <scope>NUCLEOTIDE SEQUENCE [LARGE SCALE GENOMIC DNA]</scope>
    <source>
        <strain evidence="3 4">YTB16</strain>
    </source>
</reference>
<keyword evidence="2" id="KW-0812">Transmembrane</keyword>
<evidence type="ECO:0000256" key="2">
    <source>
        <dbReference type="SAM" id="Phobius"/>
    </source>
</evidence>
<organism evidence="3 4">
    <name type="scientific">Flavobacterium ginsenosidimutans</name>
    <dbReference type="NCBI Taxonomy" id="687844"/>
    <lineage>
        <taxon>Bacteria</taxon>
        <taxon>Pseudomonadati</taxon>
        <taxon>Bacteroidota</taxon>
        <taxon>Flavobacteriia</taxon>
        <taxon>Flavobacteriales</taxon>
        <taxon>Flavobacteriaceae</taxon>
        <taxon>Flavobacterium</taxon>
    </lineage>
</organism>
<evidence type="ECO:0000256" key="1">
    <source>
        <dbReference type="SAM" id="MobiDB-lite"/>
    </source>
</evidence>
<dbReference type="RefSeq" id="WP_338840813.1">
    <property type="nucleotide sequence ID" value="NZ_CP147988.1"/>
</dbReference>
<evidence type="ECO:0000313" key="3">
    <source>
        <dbReference type="EMBL" id="WXK50606.1"/>
    </source>
</evidence>
<keyword evidence="2" id="KW-0472">Membrane</keyword>
<feature type="region of interest" description="Disordered" evidence="1">
    <location>
        <begin position="154"/>
        <end position="179"/>
    </location>
</feature>
<feature type="transmembrane region" description="Helical" evidence="2">
    <location>
        <begin position="120"/>
        <end position="143"/>
    </location>
</feature>
<accession>A0ABZ2QCN4</accession>
<keyword evidence="2" id="KW-1133">Transmembrane helix</keyword>
<evidence type="ECO:0000313" key="4">
    <source>
        <dbReference type="Proteomes" id="UP001447857"/>
    </source>
</evidence>
<dbReference type="Proteomes" id="UP001447857">
    <property type="component" value="Chromosome"/>
</dbReference>
<protein>
    <recommendedName>
        <fullName evidence="5">DUF4199 domain-containing protein</fullName>
    </recommendedName>
</protein>
<dbReference type="EMBL" id="CP147988">
    <property type="protein sequence ID" value="WXK50606.1"/>
    <property type="molecule type" value="Genomic_DNA"/>
</dbReference>
<feature type="transmembrane region" description="Helical" evidence="2">
    <location>
        <begin position="61"/>
        <end position="80"/>
    </location>
</feature>
<keyword evidence="4" id="KW-1185">Reference proteome</keyword>
<feature type="transmembrane region" description="Helical" evidence="2">
    <location>
        <begin position="33"/>
        <end position="49"/>
    </location>
</feature>
<evidence type="ECO:0008006" key="5">
    <source>
        <dbReference type="Google" id="ProtNLM"/>
    </source>
</evidence>
<gene>
    <name evidence="3" type="ORF">V6624_03000</name>
</gene>